<proteinExistence type="predicted"/>
<reference evidence="2 3" key="1">
    <citation type="submission" date="2021-06" db="EMBL/GenBank/DDBJ databases">
        <title>Caerostris extrusa draft genome.</title>
        <authorList>
            <person name="Kono N."/>
            <person name="Arakawa K."/>
        </authorList>
    </citation>
    <scope>NUCLEOTIDE SEQUENCE [LARGE SCALE GENOMIC DNA]</scope>
</reference>
<dbReference type="EMBL" id="BPLR01013820">
    <property type="protein sequence ID" value="GIY64047.1"/>
    <property type="molecule type" value="Genomic_DNA"/>
</dbReference>
<organism evidence="2 3">
    <name type="scientific">Caerostris extrusa</name>
    <name type="common">Bark spider</name>
    <name type="synonym">Caerostris bankana</name>
    <dbReference type="NCBI Taxonomy" id="172846"/>
    <lineage>
        <taxon>Eukaryota</taxon>
        <taxon>Metazoa</taxon>
        <taxon>Ecdysozoa</taxon>
        <taxon>Arthropoda</taxon>
        <taxon>Chelicerata</taxon>
        <taxon>Arachnida</taxon>
        <taxon>Araneae</taxon>
        <taxon>Araneomorphae</taxon>
        <taxon>Entelegynae</taxon>
        <taxon>Araneoidea</taxon>
        <taxon>Araneidae</taxon>
        <taxon>Caerostris</taxon>
    </lineage>
</organism>
<accession>A0AAV4V1Q0</accession>
<dbReference type="AlphaFoldDB" id="A0AAV4V1Q0"/>
<sequence length="93" mass="11191">MKNILRICPISRQKTKKLNKYDQNKKRRSSLKMERFQNRASRKEKRGYIREIFINKPKKIVLEVLYSFGPAIRESSFQGFPRNPWPTESAYPE</sequence>
<evidence type="ECO:0000313" key="2">
    <source>
        <dbReference type="EMBL" id="GIY64047.1"/>
    </source>
</evidence>
<dbReference type="Proteomes" id="UP001054945">
    <property type="component" value="Unassembled WGS sequence"/>
</dbReference>
<keyword evidence="3" id="KW-1185">Reference proteome</keyword>
<comment type="caution">
    <text evidence="2">The sequence shown here is derived from an EMBL/GenBank/DDBJ whole genome shotgun (WGS) entry which is preliminary data.</text>
</comment>
<protein>
    <submittedName>
        <fullName evidence="2">Uncharacterized protein</fullName>
    </submittedName>
</protein>
<evidence type="ECO:0000313" key="3">
    <source>
        <dbReference type="Proteomes" id="UP001054945"/>
    </source>
</evidence>
<feature type="region of interest" description="Disordered" evidence="1">
    <location>
        <begin position="16"/>
        <end position="44"/>
    </location>
</feature>
<gene>
    <name evidence="2" type="ORF">CEXT_769311</name>
</gene>
<name>A0AAV4V1Q0_CAEEX</name>
<evidence type="ECO:0000256" key="1">
    <source>
        <dbReference type="SAM" id="MobiDB-lite"/>
    </source>
</evidence>